<reference evidence="2 3" key="1">
    <citation type="submission" date="2016-08" db="EMBL/GenBank/DDBJ databases">
        <title>Hymenobacter coccineus sp. nov., Hymenobacter lapidarius sp. nov. and Hymenobacter glacialis sp. nov., isolated from Antarctic soil.</title>
        <authorList>
            <person name="Sedlacek I."/>
            <person name="Kralova S."/>
            <person name="Kyrova K."/>
            <person name="Maslanova I."/>
            <person name="Stankova E."/>
            <person name="Vrbovska V."/>
            <person name="Nemec M."/>
            <person name="Bartak M."/>
            <person name="Svec P."/>
            <person name="Busse H.-J."/>
            <person name="Pantucek R."/>
        </authorList>
    </citation>
    <scope>NUCLEOTIDE SEQUENCE [LARGE SCALE GENOMIC DNA]</scope>
    <source>
        <strain evidence="2 3">CCM 8643</strain>
    </source>
</reference>
<protein>
    <recommendedName>
        <fullName evidence="4">Carboxypeptidase regulatory-like domain-containing protein</fullName>
    </recommendedName>
</protein>
<evidence type="ECO:0008006" key="4">
    <source>
        <dbReference type="Google" id="ProtNLM"/>
    </source>
</evidence>
<evidence type="ECO:0000313" key="2">
    <source>
        <dbReference type="EMBL" id="OGX88446.1"/>
    </source>
</evidence>
<name>A0A1G1TC44_9BACT</name>
<keyword evidence="3" id="KW-1185">Reference proteome</keyword>
<accession>A0A1G1TC44</accession>
<dbReference type="Gene3D" id="2.60.40.1120">
    <property type="entry name" value="Carboxypeptidase-like, regulatory domain"/>
    <property type="match status" value="1"/>
</dbReference>
<dbReference type="SUPFAM" id="SSF49464">
    <property type="entry name" value="Carboxypeptidase regulatory domain-like"/>
    <property type="match status" value="1"/>
</dbReference>
<dbReference type="EMBL" id="MDZB01000062">
    <property type="protein sequence ID" value="OGX88446.1"/>
    <property type="molecule type" value="Genomic_DNA"/>
</dbReference>
<evidence type="ECO:0000313" key="3">
    <source>
        <dbReference type="Proteomes" id="UP000176294"/>
    </source>
</evidence>
<feature type="signal peptide" evidence="1">
    <location>
        <begin position="1"/>
        <end position="22"/>
    </location>
</feature>
<evidence type="ECO:0000256" key="1">
    <source>
        <dbReference type="SAM" id="SignalP"/>
    </source>
</evidence>
<sequence>MKYLRLLLVGCGWMLTMGAAQAQGKLSGVVQDSATHEPLAFASVFLANTTLGVTTTEQGTFVFPKVRPAPTTWWAPTWATAWPRSP</sequence>
<keyword evidence="1" id="KW-0732">Signal</keyword>
<comment type="caution">
    <text evidence="2">The sequence shown here is derived from an EMBL/GenBank/DDBJ whole genome shotgun (WGS) entry which is preliminary data.</text>
</comment>
<dbReference type="AlphaFoldDB" id="A0A1G1TC44"/>
<dbReference type="STRING" id="1908237.BEN47_08900"/>
<dbReference type="Proteomes" id="UP000176294">
    <property type="component" value="Unassembled WGS sequence"/>
</dbReference>
<dbReference type="InterPro" id="IPR008969">
    <property type="entry name" value="CarboxyPept-like_regulatory"/>
</dbReference>
<organism evidence="2 3">
    <name type="scientific">Hymenobacter lapidarius</name>
    <dbReference type="NCBI Taxonomy" id="1908237"/>
    <lineage>
        <taxon>Bacteria</taxon>
        <taxon>Pseudomonadati</taxon>
        <taxon>Bacteroidota</taxon>
        <taxon>Cytophagia</taxon>
        <taxon>Cytophagales</taxon>
        <taxon>Hymenobacteraceae</taxon>
        <taxon>Hymenobacter</taxon>
    </lineage>
</organism>
<proteinExistence type="predicted"/>
<dbReference type="Pfam" id="PF13715">
    <property type="entry name" value="CarbopepD_reg_2"/>
    <property type="match status" value="1"/>
</dbReference>
<dbReference type="RefSeq" id="WP_070724854.1">
    <property type="nucleotide sequence ID" value="NZ_MDZB01000062.1"/>
</dbReference>
<feature type="chain" id="PRO_5009579278" description="Carboxypeptidase regulatory-like domain-containing protein" evidence="1">
    <location>
        <begin position="23"/>
        <end position="86"/>
    </location>
</feature>
<gene>
    <name evidence="2" type="ORF">BEN47_08900</name>
</gene>